<evidence type="ECO:0008006" key="2">
    <source>
        <dbReference type="Google" id="ProtNLM"/>
    </source>
</evidence>
<dbReference type="Gene3D" id="3.10.450.620">
    <property type="entry name" value="JHP933, nucleotidyltransferase-like core domain"/>
    <property type="match status" value="1"/>
</dbReference>
<reference evidence="1" key="1">
    <citation type="journal article" date="2015" name="MBio">
        <title>Eco-Evolutionary Dynamics of Episomes among Ecologically Cohesive Bacterial Populations.</title>
        <authorList>
            <person name="Xue H."/>
            <person name="Cordero O.X."/>
            <person name="Camas F.M."/>
            <person name="Trimble W."/>
            <person name="Meyer F."/>
            <person name="Guglielmini J."/>
            <person name="Rocha E.P."/>
            <person name="Polz M.F."/>
        </authorList>
    </citation>
    <scope>NUCLEOTIDE SEQUENCE</scope>
    <source>
        <strain evidence="1">FF_110</strain>
    </source>
</reference>
<sequence length="352" mass="40300">MDIFDLYRDETKRSDLKDIFKDASQKHPDGLGEAFIEKDIWVTELLRLLFDEGLLEGKAVAFKGGTALSKRWKAIERFSEDIDLSIHWHDILNGDKPEAEAWAETTASNSQNKKFREAQTQRLEEWTLGFFERLKVRLDAYGIEGLQVNYLNSEKVEVYYPIVAEQTGSQYHLGPVLLEFGARNRGKPTEPSQLTTYLSEIEEYEEALSLPVAKNVLVFDPSYIIWEKLTALHQFCTSEKSPNAARLARHWYDVDCMMCKEIVDPLGNRQAINDVVEMKSARWGVKGVDFSLASTGKLRLIPDEPLKTEIAQDYVEMVEGGMYFSKPDEFSTILDRLSSTEEMINESLFPSK</sequence>
<dbReference type="EMBL" id="KP795516">
    <property type="protein sequence ID" value="AKN36931.1"/>
    <property type="molecule type" value="Genomic_DNA"/>
</dbReference>
<name>A0A0H3ZTM7_9VIBR</name>
<accession>A0A0H3ZTM7</accession>
<organism evidence="1">
    <name type="scientific">Vibrio genomosp. F6</name>
    <dbReference type="NCBI Taxonomy" id="723172"/>
    <lineage>
        <taxon>Bacteria</taxon>
        <taxon>Pseudomonadati</taxon>
        <taxon>Pseudomonadota</taxon>
        <taxon>Gammaproteobacteria</taxon>
        <taxon>Vibrionales</taxon>
        <taxon>Vibrionaceae</taxon>
        <taxon>Vibrio</taxon>
    </lineage>
</organism>
<dbReference type="InterPro" id="IPR014942">
    <property type="entry name" value="AbiEii"/>
</dbReference>
<dbReference type="AlphaFoldDB" id="A0A0H3ZTM7"/>
<evidence type="ECO:0000313" key="1">
    <source>
        <dbReference type="EMBL" id="AKN36931.1"/>
    </source>
</evidence>
<dbReference type="Pfam" id="PF08843">
    <property type="entry name" value="AbiEii"/>
    <property type="match status" value="1"/>
</dbReference>
<protein>
    <recommendedName>
        <fullName evidence="2">Nucleotidyl transferase AbiEii/AbiGii toxin family protein</fullName>
    </recommendedName>
</protein>
<proteinExistence type="predicted"/>